<protein>
    <submittedName>
        <fullName evidence="1">Uncharacterized protein</fullName>
    </submittedName>
</protein>
<reference evidence="2" key="1">
    <citation type="submission" date="2014-09" db="EMBL/GenBank/DDBJ databases">
        <authorList>
            <person name="Mudge J."/>
            <person name="Ramaraj T."/>
            <person name="Lindquist I.E."/>
            <person name="Bharti A.K."/>
            <person name="Sundararajan A."/>
            <person name="Cameron C.T."/>
            <person name="Woodward J.E."/>
            <person name="May G.D."/>
            <person name="Brubaker C."/>
            <person name="Broadhvest J."/>
            <person name="Wilkins T.A."/>
        </authorList>
    </citation>
    <scope>NUCLEOTIDE SEQUENCE</scope>
    <source>
        <strain evidence="2">cv. AKA8401</strain>
    </source>
</reference>
<accession>A0A0B0PGJ2</accession>
<organism evidence="1 2">
    <name type="scientific">Gossypium arboreum</name>
    <name type="common">Tree cotton</name>
    <name type="synonym">Gossypium nanking</name>
    <dbReference type="NCBI Taxonomy" id="29729"/>
    <lineage>
        <taxon>Eukaryota</taxon>
        <taxon>Viridiplantae</taxon>
        <taxon>Streptophyta</taxon>
        <taxon>Embryophyta</taxon>
        <taxon>Tracheophyta</taxon>
        <taxon>Spermatophyta</taxon>
        <taxon>Magnoliopsida</taxon>
        <taxon>eudicotyledons</taxon>
        <taxon>Gunneridae</taxon>
        <taxon>Pentapetalae</taxon>
        <taxon>rosids</taxon>
        <taxon>malvids</taxon>
        <taxon>Malvales</taxon>
        <taxon>Malvaceae</taxon>
        <taxon>Malvoideae</taxon>
        <taxon>Gossypium</taxon>
    </lineage>
</organism>
<name>A0A0B0PGJ2_GOSAR</name>
<keyword evidence="2" id="KW-1185">Reference proteome</keyword>
<evidence type="ECO:0000313" key="1">
    <source>
        <dbReference type="EMBL" id="KHG22491.1"/>
    </source>
</evidence>
<dbReference type="EMBL" id="KN421955">
    <property type="protein sequence ID" value="KHG22491.1"/>
    <property type="molecule type" value="Genomic_DNA"/>
</dbReference>
<gene>
    <name evidence="1" type="ORF">F383_29138</name>
</gene>
<sequence>MLRLLDDLLSQS</sequence>
<proteinExistence type="predicted"/>
<evidence type="ECO:0000313" key="2">
    <source>
        <dbReference type="Proteomes" id="UP000032142"/>
    </source>
</evidence>
<dbReference type="Proteomes" id="UP000032142">
    <property type="component" value="Unassembled WGS sequence"/>
</dbReference>